<proteinExistence type="inferred from homology"/>
<evidence type="ECO:0000256" key="7">
    <source>
        <dbReference type="ARBA" id="ARBA00022989"/>
    </source>
</evidence>
<dbReference type="GO" id="GO:0015920">
    <property type="term" value="P:lipopolysaccharide transport"/>
    <property type="evidence" value="ECO:0007669"/>
    <property type="project" value="TreeGrafter"/>
</dbReference>
<dbReference type="PROSITE" id="PS51012">
    <property type="entry name" value="ABC_TM2"/>
    <property type="match status" value="1"/>
</dbReference>
<keyword evidence="8 9" id="KW-0472">Membrane</keyword>
<keyword evidence="12" id="KW-1185">Reference proteome</keyword>
<keyword evidence="5" id="KW-0997">Cell inner membrane</keyword>
<evidence type="ECO:0000256" key="2">
    <source>
        <dbReference type="ARBA" id="ARBA00007783"/>
    </source>
</evidence>
<reference evidence="12" key="1">
    <citation type="submission" date="2017-06" db="EMBL/GenBank/DDBJ databases">
        <title>Genome analysis of Fimbriiglobus ruber SP5, the first member of the order Planctomycetales with confirmed chitinolytic capability.</title>
        <authorList>
            <person name="Ravin N.V."/>
            <person name="Rakitin A.L."/>
            <person name="Ivanova A.A."/>
            <person name="Beletsky A.V."/>
            <person name="Kulichevskaya I.S."/>
            <person name="Mardanov A.V."/>
            <person name="Dedysh S.N."/>
        </authorList>
    </citation>
    <scope>NUCLEOTIDE SEQUENCE [LARGE SCALE GENOMIC DNA]</scope>
    <source>
        <strain evidence="12">SP5</strain>
    </source>
</reference>
<accession>A0A225E5K1</accession>
<evidence type="ECO:0000256" key="4">
    <source>
        <dbReference type="ARBA" id="ARBA00022475"/>
    </source>
</evidence>
<dbReference type="OrthoDB" id="9786910at2"/>
<evidence type="ECO:0000256" key="6">
    <source>
        <dbReference type="ARBA" id="ARBA00022692"/>
    </source>
</evidence>
<comment type="subcellular location">
    <subcellularLocation>
        <location evidence="1">Cell inner membrane</location>
        <topology evidence="1">Multi-pass membrane protein</topology>
    </subcellularLocation>
    <subcellularLocation>
        <location evidence="9">Cell membrane</location>
        <topology evidence="9">Multi-pass membrane protein</topology>
    </subcellularLocation>
</comment>
<sequence>MRYYGPSPRWRAIDFREVWLARELFWTLVVRDIKVRFRQTLVGLAWVVLQPVATTAIFLALFGLLGRQPTGGEVPYALVVLSGLLPWQLFASVLTNATHSLVLNQNLIGKVFFPRIILPLTAVGPALVDFAVGCCLLAGLMLYFGVSPTRSVVLLPVAVLLPLFAAIGVGVWLSALNAIYRDVGYAVPFLLQIGFFVSPVVYATSALIPEEWRAVFSLNPMVGAIEAFRWAVFGRGEAPFRSALVAVVVIAAALASGMVYFRRVEGYLADRI</sequence>
<feature type="transmembrane region" description="Helical" evidence="9">
    <location>
        <begin position="116"/>
        <end position="146"/>
    </location>
</feature>
<dbReference type="Proteomes" id="UP000214646">
    <property type="component" value="Unassembled WGS sequence"/>
</dbReference>
<keyword evidence="6 9" id="KW-0812">Transmembrane</keyword>
<dbReference type="AlphaFoldDB" id="A0A225E5K1"/>
<protein>
    <recommendedName>
        <fullName evidence="9">Transport permease protein</fullName>
    </recommendedName>
</protein>
<dbReference type="InterPro" id="IPR047817">
    <property type="entry name" value="ABC2_TM_bact-type"/>
</dbReference>
<comment type="caution">
    <text evidence="11">The sequence shown here is derived from an EMBL/GenBank/DDBJ whole genome shotgun (WGS) entry which is preliminary data.</text>
</comment>
<evidence type="ECO:0000313" key="11">
    <source>
        <dbReference type="EMBL" id="OWK43955.1"/>
    </source>
</evidence>
<organism evidence="11 12">
    <name type="scientific">Fimbriiglobus ruber</name>
    <dbReference type="NCBI Taxonomy" id="1908690"/>
    <lineage>
        <taxon>Bacteria</taxon>
        <taxon>Pseudomonadati</taxon>
        <taxon>Planctomycetota</taxon>
        <taxon>Planctomycetia</taxon>
        <taxon>Gemmatales</taxon>
        <taxon>Gemmataceae</taxon>
        <taxon>Fimbriiglobus</taxon>
    </lineage>
</organism>
<dbReference type="InterPro" id="IPR013525">
    <property type="entry name" value="ABC2_TM"/>
</dbReference>
<dbReference type="Pfam" id="PF01061">
    <property type="entry name" value="ABC2_membrane"/>
    <property type="match status" value="1"/>
</dbReference>
<dbReference type="EMBL" id="NIDE01000004">
    <property type="protein sequence ID" value="OWK43955.1"/>
    <property type="molecule type" value="Genomic_DNA"/>
</dbReference>
<evidence type="ECO:0000256" key="9">
    <source>
        <dbReference type="RuleBase" id="RU361157"/>
    </source>
</evidence>
<evidence type="ECO:0000259" key="10">
    <source>
        <dbReference type="PROSITE" id="PS51012"/>
    </source>
</evidence>
<dbReference type="PANTHER" id="PTHR30413:SF8">
    <property type="entry name" value="TRANSPORT PERMEASE PROTEIN"/>
    <property type="match status" value="1"/>
</dbReference>
<feature type="transmembrane region" description="Helical" evidence="9">
    <location>
        <begin position="41"/>
        <end position="64"/>
    </location>
</feature>
<feature type="domain" description="ABC transmembrane type-2" evidence="10">
    <location>
        <begin position="42"/>
        <end position="264"/>
    </location>
</feature>
<evidence type="ECO:0000313" key="12">
    <source>
        <dbReference type="Proteomes" id="UP000214646"/>
    </source>
</evidence>
<feature type="transmembrane region" description="Helical" evidence="9">
    <location>
        <begin position="76"/>
        <end position="95"/>
    </location>
</feature>
<keyword evidence="3 9" id="KW-0813">Transport</keyword>
<gene>
    <name evidence="11" type="ORF">FRUB_03554</name>
</gene>
<feature type="transmembrane region" description="Helical" evidence="9">
    <location>
        <begin position="185"/>
        <end position="208"/>
    </location>
</feature>
<dbReference type="GO" id="GO:0140359">
    <property type="term" value="F:ABC-type transporter activity"/>
    <property type="evidence" value="ECO:0007669"/>
    <property type="project" value="InterPro"/>
</dbReference>
<evidence type="ECO:0000256" key="3">
    <source>
        <dbReference type="ARBA" id="ARBA00022448"/>
    </source>
</evidence>
<comment type="similarity">
    <text evidence="2 9">Belongs to the ABC-2 integral membrane protein family.</text>
</comment>
<feature type="transmembrane region" description="Helical" evidence="9">
    <location>
        <begin position="152"/>
        <end position="173"/>
    </location>
</feature>
<name>A0A225E5K1_9BACT</name>
<dbReference type="GO" id="GO:0005886">
    <property type="term" value="C:plasma membrane"/>
    <property type="evidence" value="ECO:0007669"/>
    <property type="project" value="UniProtKB-SubCell"/>
</dbReference>
<evidence type="ECO:0000256" key="1">
    <source>
        <dbReference type="ARBA" id="ARBA00004429"/>
    </source>
</evidence>
<keyword evidence="4 9" id="KW-1003">Cell membrane</keyword>
<dbReference type="RefSeq" id="WP_088254735.1">
    <property type="nucleotide sequence ID" value="NZ_NIDE01000004.1"/>
</dbReference>
<evidence type="ECO:0000256" key="8">
    <source>
        <dbReference type="ARBA" id="ARBA00023136"/>
    </source>
</evidence>
<keyword evidence="7 9" id="KW-1133">Transmembrane helix</keyword>
<dbReference type="PANTHER" id="PTHR30413">
    <property type="entry name" value="INNER MEMBRANE TRANSPORT PERMEASE"/>
    <property type="match status" value="1"/>
</dbReference>
<evidence type="ECO:0000256" key="5">
    <source>
        <dbReference type="ARBA" id="ARBA00022519"/>
    </source>
</evidence>
<feature type="transmembrane region" description="Helical" evidence="9">
    <location>
        <begin position="240"/>
        <end position="261"/>
    </location>
</feature>